<dbReference type="Proteomes" id="UP000635853">
    <property type="component" value="Unassembled WGS sequence"/>
</dbReference>
<organism evidence="1 2">
    <name type="scientific">Rhodovulum visakhapatnamense</name>
    <dbReference type="NCBI Taxonomy" id="364297"/>
    <lineage>
        <taxon>Bacteria</taxon>
        <taxon>Pseudomonadati</taxon>
        <taxon>Pseudomonadota</taxon>
        <taxon>Alphaproteobacteria</taxon>
        <taxon>Rhodobacterales</taxon>
        <taxon>Paracoccaceae</taxon>
        <taxon>Rhodovulum</taxon>
    </lineage>
</organism>
<evidence type="ECO:0000313" key="1">
    <source>
        <dbReference type="EMBL" id="MBL3580280.1"/>
    </source>
</evidence>
<comment type="caution">
    <text evidence="1">The sequence shown here is derived from an EMBL/GenBank/DDBJ whole genome shotgun (WGS) entry which is preliminary data.</text>
</comment>
<reference evidence="2" key="1">
    <citation type="submission" date="2021-01" db="EMBL/GenBank/DDBJ databases">
        <title>Draft genomes of Rhodovulum sulfidophilum.</title>
        <authorList>
            <person name="Guzman M.S."/>
        </authorList>
    </citation>
    <scope>NUCLEOTIDE SEQUENCE [LARGE SCALE GENOMIC DNA]</scope>
    <source>
        <strain evidence="2">AB19</strain>
    </source>
</reference>
<accession>A0ABS1RL87</accession>
<protein>
    <submittedName>
        <fullName evidence="1">Uncharacterized protein</fullName>
    </submittedName>
</protein>
<gene>
    <name evidence="1" type="ORF">JMJ92_19315</name>
</gene>
<name>A0ABS1RL87_9RHOB</name>
<proteinExistence type="predicted"/>
<dbReference type="EMBL" id="JAESIL010000126">
    <property type="protein sequence ID" value="MBL3580280.1"/>
    <property type="molecule type" value="Genomic_DNA"/>
</dbReference>
<keyword evidence="2" id="KW-1185">Reference proteome</keyword>
<evidence type="ECO:0000313" key="2">
    <source>
        <dbReference type="Proteomes" id="UP000635853"/>
    </source>
</evidence>
<sequence length="76" mass="7927">MSGSFDDLFGDGDDFVDTGDAFGLREEALQEAEVSSCQTNDGCGGAGIGEVGRRCCANQLTSAVPLSPDTLIPWPR</sequence>